<comment type="subcellular location">
    <subcellularLocation>
        <location evidence="1">Membrane</location>
        <topology evidence="1">Multi-pass membrane protein</topology>
    </subcellularLocation>
</comment>
<keyword evidence="5 7" id="KW-0472">Membrane</keyword>
<reference evidence="10" key="2">
    <citation type="submission" date="2020-10" db="UniProtKB">
        <authorList>
            <consortium name="WormBaseParasite"/>
        </authorList>
    </citation>
    <scope>IDENTIFICATION</scope>
</reference>
<dbReference type="GO" id="GO:0016020">
    <property type="term" value="C:membrane"/>
    <property type="evidence" value="ECO:0007669"/>
    <property type="project" value="UniProtKB-SubCell"/>
</dbReference>
<evidence type="ECO:0000256" key="3">
    <source>
        <dbReference type="ARBA" id="ARBA00022692"/>
    </source>
</evidence>
<dbReference type="Pfam" id="PF01529">
    <property type="entry name" value="DHHC"/>
    <property type="match status" value="1"/>
</dbReference>
<dbReference type="InterPro" id="IPR001594">
    <property type="entry name" value="Palmitoyltrfase_DHHC"/>
</dbReference>
<evidence type="ECO:0000256" key="1">
    <source>
        <dbReference type="ARBA" id="ARBA00004141"/>
    </source>
</evidence>
<keyword evidence="6 7" id="KW-0012">Acyltransferase</keyword>
<reference evidence="9" key="1">
    <citation type="journal article" date="2013" name="Genetics">
        <title>The draft genome and transcriptome of Panagrellus redivivus are shaped by the harsh demands of a free-living lifestyle.</title>
        <authorList>
            <person name="Srinivasan J."/>
            <person name="Dillman A.R."/>
            <person name="Macchietto M.G."/>
            <person name="Heikkinen L."/>
            <person name="Lakso M."/>
            <person name="Fracchia K.M."/>
            <person name="Antoshechkin I."/>
            <person name="Mortazavi A."/>
            <person name="Wong G."/>
            <person name="Sternberg P.W."/>
        </authorList>
    </citation>
    <scope>NUCLEOTIDE SEQUENCE [LARGE SCALE GENOMIC DNA]</scope>
    <source>
        <strain evidence="9">MT8872</strain>
    </source>
</reference>
<keyword evidence="3 7" id="KW-0812">Transmembrane</keyword>
<evidence type="ECO:0000259" key="8">
    <source>
        <dbReference type="Pfam" id="PF01529"/>
    </source>
</evidence>
<dbReference type="InterPro" id="IPR039859">
    <property type="entry name" value="PFA4/ZDH16/20/ERF2-like"/>
</dbReference>
<evidence type="ECO:0000256" key="2">
    <source>
        <dbReference type="ARBA" id="ARBA00022679"/>
    </source>
</evidence>
<evidence type="ECO:0000313" key="9">
    <source>
        <dbReference type="Proteomes" id="UP000492821"/>
    </source>
</evidence>
<protein>
    <recommendedName>
        <fullName evidence="7">Palmitoyltransferase</fullName>
        <ecNumber evidence="7">2.3.1.225</ecNumber>
    </recommendedName>
</protein>
<evidence type="ECO:0000256" key="6">
    <source>
        <dbReference type="ARBA" id="ARBA00023315"/>
    </source>
</evidence>
<keyword evidence="4 7" id="KW-1133">Transmembrane helix</keyword>
<dbReference type="PANTHER" id="PTHR12246">
    <property type="entry name" value="PALMITOYLTRANSFERASE ZDHHC16"/>
    <property type="match status" value="1"/>
</dbReference>
<dbReference type="EC" id="2.3.1.225" evidence="7"/>
<sequence length="298" mass="34110">MRFDINSGSRISSAGDAYAETKKVYRKLQPQDFAAIVIVLGVLPVAFLFEITYVFSFFFEFLSDTWFFKVAPLAYCGLNVYLNLYKIVKVGPNGNASDLPSVQKPGYKFCHSCNVNSPPRAHHCPVCETCVMRRDHHCSFGAVCIGHFNQRYFVAAIFNLMVVASIIAWYNFELVLMKIPVRPVDYWFFMFPQVAVAFRFITIYQFSMLMLFASSFAVVLFTAYLISAQVFCIYRGQTRVEYLLGIHAYNLGTMENIKQALGRRWPLIFISPFISSPLESDGITFRTVDTEPQQTKYL</sequence>
<feature type="transmembrane region" description="Helical" evidence="7">
    <location>
        <begin position="210"/>
        <end position="234"/>
    </location>
</feature>
<evidence type="ECO:0000313" key="10">
    <source>
        <dbReference type="WBParaSite" id="Pan_g9276.t1"/>
    </source>
</evidence>
<proteinExistence type="inferred from homology"/>
<evidence type="ECO:0000256" key="5">
    <source>
        <dbReference type="ARBA" id="ARBA00023136"/>
    </source>
</evidence>
<dbReference type="PROSITE" id="PS50216">
    <property type="entry name" value="DHHC"/>
    <property type="match status" value="1"/>
</dbReference>
<feature type="transmembrane region" description="Helical" evidence="7">
    <location>
        <begin position="184"/>
        <end position="204"/>
    </location>
</feature>
<organism evidence="9 10">
    <name type="scientific">Panagrellus redivivus</name>
    <name type="common">Microworm</name>
    <dbReference type="NCBI Taxonomy" id="6233"/>
    <lineage>
        <taxon>Eukaryota</taxon>
        <taxon>Metazoa</taxon>
        <taxon>Ecdysozoa</taxon>
        <taxon>Nematoda</taxon>
        <taxon>Chromadorea</taxon>
        <taxon>Rhabditida</taxon>
        <taxon>Tylenchina</taxon>
        <taxon>Panagrolaimomorpha</taxon>
        <taxon>Panagrolaimoidea</taxon>
        <taxon>Panagrolaimidae</taxon>
        <taxon>Panagrellus</taxon>
    </lineage>
</organism>
<dbReference type="AlphaFoldDB" id="A0A7E4WD74"/>
<feature type="transmembrane region" description="Helical" evidence="7">
    <location>
        <begin position="33"/>
        <end position="59"/>
    </location>
</feature>
<evidence type="ECO:0000256" key="4">
    <source>
        <dbReference type="ARBA" id="ARBA00022989"/>
    </source>
</evidence>
<comment type="catalytic activity">
    <reaction evidence="7">
        <text>L-cysteinyl-[protein] + hexadecanoyl-CoA = S-hexadecanoyl-L-cysteinyl-[protein] + CoA</text>
        <dbReference type="Rhea" id="RHEA:36683"/>
        <dbReference type="Rhea" id="RHEA-COMP:10131"/>
        <dbReference type="Rhea" id="RHEA-COMP:11032"/>
        <dbReference type="ChEBI" id="CHEBI:29950"/>
        <dbReference type="ChEBI" id="CHEBI:57287"/>
        <dbReference type="ChEBI" id="CHEBI:57379"/>
        <dbReference type="ChEBI" id="CHEBI:74151"/>
        <dbReference type="EC" id="2.3.1.225"/>
    </reaction>
</comment>
<dbReference type="Proteomes" id="UP000492821">
    <property type="component" value="Unassembled WGS sequence"/>
</dbReference>
<feature type="transmembrane region" description="Helical" evidence="7">
    <location>
        <begin position="152"/>
        <end position="172"/>
    </location>
</feature>
<keyword evidence="9" id="KW-1185">Reference proteome</keyword>
<name>A0A7E4WD74_PANRE</name>
<comment type="similarity">
    <text evidence="7">Belongs to the DHHC palmitoyltransferase family.</text>
</comment>
<keyword evidence="2 7" id="KW-0808">Transferase</keyword>
<dbReference type="WBParaSite" id="Pan_g9276.t1">
    <property type="protein sequence ID" value="Pan_g9276.t1"/>
    <property type="gene ID" value="Pan_g9276"/>
</dbReference>
<accession>A0A7E4WD74</accession>
<dbReference type="GO" id="GO:0019706">
    <property type="term" value="F:protein-cysteine S-palmitoyltransferase activity"/>
    <property type="evidence" value="ECO:0007669"/>
    <property type="project" value="UniProtKB-EC"/>
</dbReference>
<feature type="domain" description="Palmitoyltransferase DHHC" evidence="8">
    <location>
        <begin position="106"/>
        <end position="243"/>
    </location>
</feature>
<comment type="domain">
    <text evidence="7">The DHHC domain is required for palmitoyltransferase activity.</text>
</comment>
<evidence type="ECO:0000256" key="7">
    <source>
        <dbReference type="RuleBase" id="RU079119"/>
    </source>
</evidence>